<feature type="compositionally biased region" description="Polar residues" evidence="1">
    <location>
        <begin position="39"/>
        <end position="49"/>
    </location>
</feature>
<organism evidence="2 3">
    <name type="scientific">Heligmosomoides polygyrus</name>
    <name type="common">Parasitic roundworm</name>
    <dbReference type="NCBI Taxonomy" id="6339"/>
    <lineage>
        <taxon>Eukaryota</taxon>
        <taxon>Metazoa</taxon>
        <taxon>Ecdysozoa</taxon>
        <taxon>Nematoda</taxon>
        <taxon>Chromadorea</taxon>
        <taxon>Rhabditida</taxon>
        <taxon>Rhabditina</taxon>
        <taxon>Rhabditomorpha</taxon>
        <taxon>Strongyloidea</taxon>
        <taxon>Heligmosomidae</taxon>
        <taxon>Heligmosomoides</taxon>
    </lineage>
</organism>
<proteinExistence type="predicted"/>
<name>A0A183FBZ2_HELPZ</name>
<dbReference type="AlphaFoldDB" id="A0A183FBZ2"/>
<evidence type="ECO:0000313" key="3">
    <source>
        <dbReference type="WBParaSite" id="HPBE_0000368401-mRNA-1"/>
    </source>
</evidence>
<accession>A0A183FBZ2</accession>
<reference evidence="3" key="1">
    <citation type="submission" date="2019-09" db="UniProtKB">
        <authorList>
            <consortium name="WormBaseParasite"/>
        </authorList>
    </citation>
    <scope>IDENTIFICATION</scope>
</reference>
<keyword evidence="2" id="KW-1185">Reference proteome</keyword>
<protein>
    <submittedName>
        <fullName evidence="3">Zinc finger, FYVE domain containing 16</fullName>
    </submittedName>
</protein>
<dbReference type="Proteomes" id="UP000050761">
    <property type="component" value="Unassembled WGS sequence"/>
</dbReference>
<evidence type="ECO:0000313" key="2">
    <source>
        <dbReference type="Proteomes" id="UP000050761"/>
    </source>
</evidence>
<feature type="region of interest" description="Disordered" evidence="1">
    <location>
        <begin position="29"/>
        <end position="65"/>
    </location>
</feature>
<sequence length="108" mass="11675">LESPGHKDHLDLEVLPEAMDSLETAVAKEHQDLKDHQGATGNPVLTATQDRPEVPVSQAEVASPVSVRSTAPSTVASSSRMELAVNLELGHCRLNKTVTNVELYRSKH</sequence>
<evidence type="ECO:0000256" key="1">
    <source>
        <dbReference type="SAM" id="MobiDB-lite"/>
    </source>
</evidence>
<dbReference type="WBParaSite" id="HPBE_0000368401-mRNA-1">
    <property type="protein sequence ID" value="HPBE_0000368401-mRNA-1"/>
    <property type="gene ID" value="HPBE_0000368401"/>
</dbReference>